<dbReference type="EnsemblMetazoa" id="XM_038191211.1">
    <property type="protein sequence ID" value="XP_038047139.1"/>
    <property type="gene ID" value="LOC119721241"/>
</dbReference>
<feature type="compositionally biased region" description="Polar residues" evidence="11">
    <location>
        <begin position="777"/>
        <end position="796"/>
    </location>
</feature>
<dbReference type="Pfam" id="PF00017">
    <property type="entry name" value="SH2"/>
    <property type="match status" value="1"/>
</dbReference>
<evidence type="ECO:0000256" key="10">
    <source>
        <dbReference type="PROSITE-ProRule" id="PRU00191"/>
    </source>
</evidence>
<reference evidence="16" key="1">
    <citation type="submission" date="2022-11" db="UniProtKB">
        <authorList>
            <consortium name="EnsemblMetazoa"/>
        </authorList>
    </citation>
    <scope>IDENTIFICATION</scope>
</reference>
<evidence type="ECO:0000256" key="4">
    <source>
        <dbReference type="ARBA" id="ARBA00022723"/>
    </source>
</evidence>
<feature type="compositionally biased region" description="Polar residues" evidence="11">
    <location>
        <begin position="82"/>
        <end position="98"/>
    </location>
</feature>
<feature type="region of interest" description="Disordered" evidence="11">
    <location>
        <begin position="1887"/>
        <end position="1953"/>
    </location>
</feature>
<evidence type="ECO:0000259" key="15">
    <source>
        <dbReference type="PROSITE" id="PS51182"/>
    </source>
</evidence>
<feature type="compositionally biased region" description="Polar residues" evidence="11">
    <location>
        <begin position="583"/>
        <end position="610"/>
    </location>
</feature>
<feature type="region of interest" description="Disordered" evidence="11">
    <location>
        <begin position="1978"/>
        <end position="2001"/>
    </location>
</feature>
<dbReference type="OMA" id="HQNPNDH"/>
<feature type="compositionally biased region" description="Pro residues" evidence="11">
    <location>
        <begin position="835"/>
        <end position="845"/>
    </location>
</feature>
<dbReference type="SUPFAM" id="SSF55550">
    <property type="entry name" value="SH2 domain"/>
    <property type="match status" value="1"/>
</dbReference>
<feature type="region of interest" description="Disordered" evidence="11">
    <location>
        <begin position="2368"/>
        <end position="2407"/>
    </location>
</feature>
<keyword evidence="4" id="KW-0479">Metal-binding</keyword>
<feature type="domain" description="C2 tensin-type" evidence="15">
    <location>
        <begin position="293"/>
        <end position="418"/>
    </location>
</feature>
<feature type="region of interest" description="Disordered" evidence="11">
    <location>
        <begin position="1217"/>
        <end position="1485"/>
    </location>
</feature>
<keyword evidence="9 10" id="KW-0727">SH2 domain</keyword>
<dbReference type="Gene3D" id="3.30.505.10">
    <property type="entry name" value="SH2 domain"/>
    <property type="match status" value="1"/>
</dbReference>
<dbReference type="Pfam" id="PF10409">
    <property type="entry name" value="PTEN_C2"/>
    <property type="match status" value="1"/>
</dbReference>
<dbReference type="SMART" id="SM00109">
    <property type="entry name" value="C1"/>
    <property type="match status" value="1"/>
</dbReference>
<dbReference type="InterPro" id="IPR046349">
    <property type="entry name" value="C1-like_sf"/>
</dbReference>
<dbReference type="GO" id="GO:0005925">
    <property type="term" value="C:focal adhesion"/>
    <property type="evidence" value="ECO:0007669"/>
    <property type="project" value="TreeGrafter"/>
</dbReference>
<evidence type="ECO:0000313" key="16">
    <source>
        <dbReference type="EnsemblMetazoa" id="XP_038047139.1"/>
    </source>
</evidence>
<feature type="region of interest" description="Disordered" evidence="11">
    <location>
        <begin position="73"/>
        <end position="98"/>
    </location>
</feature>
<dbReference type="CDD" id="cd01213">
    <property type="entry name" value="PTB_tensin"/>
    <property type="match status" value="1"/>
</dbReference>
<evidence type="ECO:0000256" key="5">
    <source>
        <dbReference type="ARBA" id="ARBA00022801"/>
    </source>
</evidence>
<sequence>MGKCLTTLKPQDLIDSKSHTFKTKVFKHPTTCQVCNEVIWTEGRGCRVCKFGCHRKCEYKVAAACKPSVNYALPSNGDKRPQPTQIKLSSQHTDSNRNKMTTHVHAEIARQPSVGDSYIRYSFDLDVDYITERLIAVSFPAGGLEAQYRSNLRDVVRMLRSKHQDKYVVFNLSQKRHDIKQLSPQVYDLGWPDHLAPSLEKLCSICKHIETWLKADSHNVVVLHCKGGRGPIGVVVLAYMNYINITSSAETAMDRYAMKRFMEAKTESSMHPSQHRYVNYFTGLLTKSIQVNSAPLFLHHVLIHGVPNYDINGGCRPFLRVYQGMQPIFTSGVYSVPEGTSQFAITLGQALPIRGDILVKCYHKKFRATTRDVVFRCQFHTTAIMECRIVFQKSDLDDACTDARFPDFTKVEFIFSHTPDRLHGSDYVAGSNFPVDEMDDPLIRWDSYENFDKTIEGGDYTPEVIDLSVSINNNVPHSSAPDGSLYAEVQKTPSPIQHDNPFFASPSPTSPASISPRSNQLLPVIPNTLDYDAGPRSPMQTTQLAVLRAKMNAQMDPNFQRTPSPRTPTSDPPSPMQHPLSPTLVQFANGPQQPTDLSNGPRQSPETSTPLRREMNYKEKRDLDDLLRGIGEDVPALSSPGSIGSGEAGDKRRIVEVEAQMSHLPSLESGRSPAPKVYHPQFRSTQGELENPYAEITDAVQKRDPFVNNQASLQDRPVEEKIAFSRVETVESSRLPDFNMQRTPQLHDNPTYAVTKENNQYPPAGRAHDGFENTRAPIQQFNSSPYPQTSKQQDVWQPQPLRAKKEQLMFIYKEDPTSPQGPSVSPAFTGDNAPRQPPNYEPTPSPSSSTRASSEIGDDAMTWLQRQQQKLKEKRQREGAAVHATYQTPKRELPKVPEPRQEPVPEPLIQPQVQVPREQAPREQAPTDNLTWLEEKQRKLQMKRGQMDPSSKPLFIDTSLPGPSYSSSFSPPRTDSSGVSSSSAANGPLPRPHLTNLEKSVTQQLSSSHSPKASVDAGPLTPPNTYEHDGSPLWQSNQRSLNRQTSDITYDRERPVVTQKRQDTERAPQAPTYGIGDGITTLPPAGPHSSTLKDNAGSVTHPPPTSHPGSQDSQDETLNVLTTQWVPGLSSDSGYASSLSSTVTGNEPVKSAKTTRFVGADGSETTTTTTTQTRKKILHVFPQKAGFDMKQLPLLFMQEIRKDESGGLQSRLLGLMRDKGVGGSPTLKRKPVSEPGCREPVISRGQGDLQIQGGGLLQTVQSHSSAAPHVPSPPHIPPQYTLPSESIPFKPTMSSSLKSSWSNQSIPNHSPQSSRMSRFHSTPRRQMINSPKRDPRWTGDLDTNRSPHSVTFYKSAQKQKSSKSPPTQTRSQSLPRNQTFKGSFQSDFPETNSSPMYPNQTSSPSGVTHFTPHVLSSDSDARLNRNATSFGGPRYHSLPRDGPLHSSHSRSYMHDTNSASHPKAKYNRSKMNPSEFGTSQKSWQSGFHNSLPRTVRLTHDNLPDSEPNTKLTTNFPNFSCSTPRTRHAHFLDPSSRFERVDPYAQGPHDDSMLQANPAPFIDDTRLVLPVPSYNWVMDRIQTLRHSSANNLNLFSGKDSTDMDWGSSTKARLVQSKQGLTLRQSDTDVGRRPKQGFTDRVHNRPLGRFRHTGKSEGGSSSQSQDVWLRREDYEADQREPRALSADTVGTYSSTNHQREDLGQRSSGHPVGSHNVGTIPLQHLLPRNTNHKPTLSNPKTSSGVTPRVTEAVPVGQTTNPTGNINLMAGLEDAIRMLSEWTHLQNKDPAIATGRPSTTKHNLHVTDVHKGGDLTGPSRQTNLANGWTGTSAKYQSNALPRQQAAAQNVPGPNKAGVNDAYKVDLHIDESNIEEPLNLEGRVADRVADITSKNGSDQPMSQPPPGPRVKPGKAKQVTRRTPQQSGYDSDSAIHQYYDPPSPSIQGKSPERWLHNPGGLPNHESEYWDRMEGLKTPNLKEQWSRKPEYDVGSSNESLPNGGATPRFPVGPKAYKNMMWTPLATVRPPHGPDEPYPLSPKGRDKRDILDTTGLHISPARQTSTDTASPMNVASTTTAAASSNTPTTPEVITVTQRRIVQTERIVDQNGVAAITPGPSPREAVVQQPITAKVERVPAPGTQVERKAVQNGQYYPVEARAERIPVTNYSIQELDGQAKPVSPRYQASVFPPSPKKEVTFQDARGGVPERPTGSQALVKETEIVPTAKKTVEVAPAWPIELEVHIKNEGIAPAISDVHFKRGAATPPNSPQQLSPGAQYQVPFVQEPPVKPEVIEREQVDPKFSHQLQNLSSQPPPPQYPTYSDRMRNRPPGPAYPTFSDRHRKAAAGRVEEVPPQVANGYHTMYDNRGVVKAKRASTGSEGILPARSAHQRKASDGSVGPAQSGRTTPSNFYLMQQPSPYSSSLSLADTSVDKVRFVKDLSAWWYKPHISRDEAITMLKDKCPGQFVVRDSNSFPGAFGLAVKVAQLPPNAPPSKKATDPASELVRHFLIEPNPRGVRLKGCANEPIFGSLSALIYQHTLTQLALPCKLQLPESDPSGVDAADSGIDPKSAHALLSQGAACNVLYLATMEMESLTGPSAIREATNRLVNLKDKPKKVVVHFKVSLKGVTLTDNQRVVFFRRHYPVQSVLYCGMDSGSRKWKRKDGSEESQARIFGFVSRKPGSKTDNQCHLFAEYEMEQPASAIVSFVTKVLLGSSVPNH</sequence>
<feature type="compositionally biased region" description="Basic and acidic residues" evidence="11">
    <location>
        <begin position="1624"/>
        <end position="1641"/>
    </location>
</feature>
<dbReference type="PROSITE" id="PS50081">
    <property type="entry name" value="ZF_DAG_PE_2"/>
    <property type="match status" value="1"/>
</dbReference>
<evidence type="ECO:0000256" key="9">
    <source>
        <dbReference type="ARBA" id="ARBA00022999"/>
    </source>
</evidence>
<organism evidence="16 17">
    <name type="scientific">Patiria miniata</name>
    <name type="common">Bat star</name>
    <name type="synonym">Asterina miniata</name>
    <dbReference type="NCBI Taxonomy" id="46514"/>
    <lineage>
        <taxon>Eukaryota</taxon>
        <taxon>Metazoa</taxon>
        <taxon>Echinodermata</taxon>
        <taxon>Eleutherozoa</taxon>
        <taxon>Asterozoa</taxon>
        <taxon>Asteroidea</taxon>
        <taxon>Valvatacea</taxon>
        <taxon>Valvatida</taxon>
        <taxon>Asterinidae</taxon>
        <taxon>Patiria</taxon>
    </lineage>
</organism>
<feature type="compositionally biased region" description="Low complexity" evidence="11">
    <location>
        <begin position="1354"/>
        <end position="1364"/>
    </location>
</feature>
<feature type="region of interest" description="Disordered" evidence="11">
    <location>
        <begin position="493"/>
        <end position="520"/>
    </location>
</feature>
<dbReference type="SMART" id="SM00404">
    <property type="entry name" value="PTPc_motif"/>
    <property type="match status" value="1"/>
</dbReference>
<dbReference type="PROSITE" id="PS00479">
    <property type="entry name" value="ZF_DAG_PE_1"/>
    <property type="match status" value="1"/>
</dbReference>
<dbReference type="Gene3D" id="3.30.60.20">
    <property type="match status" value="1"/>
</dbReference>
<evidence type="ECO:0008006" key="18">
    <source>
        <dbReference type="Google" id="ProtNLM"/>
    </source>
</evidence>
<evidence type="ECO:0000256" key="11">
    <source>
        <dbReference type="SAM" id="MobiDB-lite"/>
    </source>
</evidence>
<feature type="region of interest" description="Disordered" evidence="11">
    <location>
        <begin position="867"/>
        <end position="1114"/>
    </location>
</feature>
<keyword evidence="5" id="KW-0378">Hydrolase</keyword>
<dbReference type="PROSITE" id="PS51181">
    <property type="entry name" value="PPASE_TENSIN"/>
    <property type="match status" value="1"/>
</dbReference>
<evidence type="ECO:0000259" key="14">
    <source>
        <dbReference type="PROSITE" id="PS51181"/>
    </source>
</evidence>
<dbReference type="Gene3D" id="2.60.40.1110">
    <property type="match status" value="1"/>
</dbReference>
<dbReference type="GO" id="GO:0004721">
    <property type="term" value="F:phosphoprotein phosphatase activity"/>
    <property type="evidence" value="ECO:0007669"/>
    <property type="project" value="UniProtKB-KW"/>
</dbReference>
<dbReference type="SMART" id="SM00252">
    <property type="entry name" value="SH2"/>
    <property type="match status" value="1"/>
</dbReference>
<feature type="region of interest" description="Disordered" evidence="11">
    <location>
        <begin position="814"/>
        <end position="854"/>
    </location>
</feature>
<comment type="similarity">
    <text evidence="2">Belongs to the PTEN phosphatase protein family.</text>
</comment>
<protein>
    <recommendedName>
        <fullName evidence="18">Tensin</fullName>
    </recommendedName>
</protein>
<dbReference type="Pfam" id="PF00130">
    <property type="entry name" value="C1_1"/>
    <property type="match status" value="1"/>
</dbReference>
<dbReference type="InterPro" id="IPR000980">
    <property type="entry name" value="SH2"/>
</dbReference>
<dbReference type="InterPro" id="IPR036860">
    <property type="entry name" value="SH2_dom_sf"/>
</dbReference>
<feature type="region of interest" description="Disordered" evidence="11">
    <location>
        <begin position="2169"/>
        <end position="2204"/>
    </location>
</feature>
<dbReference type="InterPro" id="IPR006020">
    <property type="entry name" value="PTB/PI_dom"/>
</dbReference>
<feature type="region of interest" description="Disordered" evidence="11">
    <location>
        <begin position="1615"/>
        <end position="1710"/>
    </location>
</feature>
<feature type="compositionally biased region" description="Basic and acidic residues" evidence="11">
    <location>
        <begin position="1666"/>
        <end position="1680"/>
    </location>
</feature>
<dbReference type="SMART" id="SM01326">
    <property type="entry name" value="PTEN_C2"/>
    <property type="match status" value="1"/>
</dbReference>
<accession>A0A913Z5Y2</accession>
<dbReference type="InterPro" id="IPR011993">
    <property type="entry name" value="PH-like_dom_sf"/>
</dbReference>
<feature type="region of interest" description="Disordered" evidence="11">
    <location>
        <begin position="2297"/>
        <end position="2327"/>
    </location>
</feature>
<feature type="compositionally biased region" description="Basic and acidic residues" evidence="11">
    <location>
        <begin position="1049"/>
        <end position="1066"/>
    </location>
</feature>
<dbReference type="GeneID" id="119721241"/>
<keyword evidence="3" id="KW-0597">Phosphoprotein</keyword>
<name>A0A913Z5Y2_PATMI</name>
<evidence type="ECO:0000256" key="7">
    <source>
        <dbReference type="ARBA" id="ARBA00022912"/>
    </source>
</evidence>
<evidence type="ECO:0000256" key="8">
    <source>
        <dbReference type="ARBA" id="ARBA00022949"/>
    </source>
</evidence>
<dbReference type="SUPFAM" id="SSF57889">
    <property type="entry name" value="Cysteine-rich domain"/>
    <property type="match status" value="1"/>
</dbReference>
<dbReference type="InterPro" id="IPR002219">
    <property type="entry name" value="PKC_DAG/PE"/>
</dbReference>
<dbReference type="SUPFAM" id="SSF49562">
    <property type="entry name" value="C2 domain (Calcium/lipid-binding domain, CaLB)"/>
    <property type="match status" value="1"/>
</dbReference>
<dbReference type="InterPro" id="IPR014020">
    <property type="entry name" value="Tensin_C2-dom"/>
</dbReference>
<feature type="compositionally biased region" description="Basic and acidic residues" evidence="11">
    <location>
        <begin position="889"/>
        <end position="903"/>
    </location>
</feature>
<feature type="compositionally biased region" description="Low complexity" evidence="11">
    <location>
        <begin position="959"/>
        <end position="983"/>
    </location>
</feature>
<evidence type="ECO:0000256" key="6">
    <source>
        <dbReference type="ARBA" id="ARBA00022833"/>
    </source>
</evidence>
<feature type="compositionally biased region" description="Polar residues" evidence="11">
    <location>
        <begin position="1365"/>
        <end position="1418"/>
    </location>
</feature>
<evidence type="ECO:0000259" key="12">
    <source>
        <dbReference type="PROSITE" id="PS50001"/>
    </source>
</evidence>
<dbReference type="PANTHER" id="PTHR45734:SF10">
    <property type="entry name" value="BLISTERY, ISOFORM A"/>
    <property type="match status" value="1"/>
</dbReference>
<keyword evidence="6" id="KW-0862">Zinc</keyword>
<dbReference type="Gene3D" id="3.90.190.10">
    <property type="entry name" value="Protein tyrosine phosphatase superfamily"/>
    <property type="match status" value="1"/>
</dbReference>
<dbReference type="GO" id="GO:0046872">
    <property type="term" value="F:metal ion binding"/>
    <property type="evidence" value="ECO:0007669"/>
    <property type="project" value="UniProtKB-KW"/>
</dbReference>
<feature type="compositionally biased region" description="Basic and acidic residues" evidence="11">
    <location>
        <begin position="1331"/>
        <end position="1345"/>
    </location>
</feature>
<feature type="domain" description="Phosphatase tensin-type" evidence="14">
    <location>
        <begin position="116"/>
        <end position="288"/>
    </location>
</feature>
<evidence type="ECO:0000256" key="3">
    <source>
        <dbReference type="ARBA" id="ARBA00022553"/>
    </source>
</evidence>
<keyword evidence="17" id="KW-1185">Reference proteome</keyword>
<dbReference type="Gene3D" id="2.30.29.30">
    <property type="entry name" value="Pleckstrin-homology domain (PH domain)/Phosphotyrosine-binding domain (PTB)"/>
    <property type="match status" value="1"/>
</dbReference>
<feature type="compositionally biased region" description="Polar residues" evidence="11">
    <location>
        <begin position="1033"/>
        <end position="1048"/>
    </location>
</feature>
<dbReference type="InterPro" id="IPR051484">
    <property type="entry name" value="Tensin_PTEN_phosphatase"/>
</dbReference>
<feature type="domain" description="SH2" evidence="12">
    <location>
        <begin position="2437"/>
        <end position="2546"/>
    </location>
</feature>
<feature type="compositionally biased region" description="Low complexity" evidence="11">
    <location>
        <begin position="1245"/>
        <end position="1269"/>
    </location>
</feature>
<dbReference type="InterPro" id="IPR003595">
    <property type="entry name" value="Tyr_Pase_cat"/>
</dbReference>
<dbReference type="SMART" id="SM00462">
    <property type="entry name" value="PTB"/>
    <property type="match status" value="1"/>
</dbReference>
<dbReference type="SUPFAM" id="SSF52799">
    <property type="entry name" value="(Phosphotyrosine protein) phosphatases II"/>
    <property type="match status" value="1"/>
</dbReference>
<dbReference type="PROSITE" id="PS51182">
    <property type="entry name" value="C2_TENSIN"/>
    <property type="match status" value="1"/>
</dbReference>
<dbReference type="OrthoDB" id="6273691at2759"/>
<feature type="compositionally biased region" description="Polar residues" evidence="11">
    <location>
        <begin position="1306"/>
        <end position="1316"/>
    </location>
</feature>
<feature type="compositionally biased region" description="Polar residues" evidence="11">
    <location>
        <begin position="1887"/>
        <end position="1896"/>
    </location>
</feature>
<evidence type="ECO:0000256" key="1">
    <source>
        <dbReference type="ARBA" id="ARBA00004282"/>
    </source>
</evidence>
<feature type="domain" description="Phorbol-ester/DAG-type" evidence="13">
    <location>
        <begin position="18"/>
        <end position="65"/>
    </location>
</feature>
<dbReference type="InterPro" id="IPR035012">
    <property type="entry name" value="Tensin-like_SH2"/>
</dbReference>
<dbReference type="InterPro" id="IPR035892">
    <property type="entry name" value="C2_domain_sf"/>
</dbReference>
<feature type="region of interest" description="Disordered" evidence="11">
    <location>
        <begin position="777"/>
        <end position="798"/>
    </location>
</feature>
<feature type="compositionally biased region" description="Polar residues" evidence="11">
    <location>
        <begin position="997"/>
        <end position="1011"/>
    </location>
</feature>
<feature type="compositionally biased region" description="Polar residues" evidence="11">
    <location>
        <begin position="1915"/>
        <end position="1924"/>
    </location>
</feature>
<dbReference type="InterPro" id="IPR029021">
    <property type="entry name" value="Prot-tyrosine_phosphatase-like"/>
</dbReference>
<feature type="compositionally biased region" description="Basic residues" evidence="11">
    <location>
        <begin position="1642"/>
        <end position="1651"/>
    </location>
</feature>
<dbReference type="RefSeq" id="XP_038047139.1">
    <property type="nucleotide sequence ID" value="XM_038191211.1"/>
</dbReference>
<dbReference type="PANTHER" id="PTHR45734">
    <property type="entry name" value="TENSIN"/>
    <property type="match status" value="1"/>
</dbReference>
<evidence type="ECO:0000313" key="17">
    <source>
        <dbReference type="Proteomes" id="UP000887568"/>
    </source>
</evidence>
<proteinExistence type="inferred from homology"/>
<comment type="subcellular location">
    <subcellularLocation>
        <location evidence="1">Cell junction</location>
    </subcellularLocation>
</comment>
<dbReference type="Proteomes" id="UP000887568">
    <property type="component" value="Unplaced"/>
</dbReference>
<dbReference type="InterPro" id="IPR013625">
    <property type="entry name" value="PTB"/>
</dbReference>
<keyword evidence="7" id="KW-0904">Protein phosphatase</keyword>
<dbReference type="PROSITE" id="PS50001">
    <property type="entry name" value="SH2"/>
    <property type="match status" value="1"/>
</dbReference>
<dbReference type="Pfam" id="PF08416">
    <property type="entry name" value="PTB"/>
    <property type="match status" value="1"/>
</dbReference>
<dbReference type="InterPro" id="IPR033929">
    <property type="entry name" value="Tensin_PTB"/>
</dbReference>
<dbReference type="CDD" id="cd20826">
    <property type="entry name" value="C1_TNS2-like"/>
    <property type="match status" value="1"/>
</dbReference>
<feature type="compositionally biased region" description="Low complexity" evidence="11">
    <location>
        <begin position="1294"/>
        <end position="1305"/>
    </location>
</feature>
<dbReference type="SUPFAM" id="SSF50729">
    <property type="entry name" value="PH domain-like"/>
    <property type="match status" value="1"/>
</dbReference>
<keyword evidence="8" id="KW-0965">Cell junction</keyword>
<feature type="compositionally biased region" description="Low complexity" evidence="11">
    <location>
        <begin position="501"/>
        <end position="516"/>
    </location>
</feature>
<feature type="region of interest" description="Disordered" evidence="11">
    <location>
        <begin position="556"/>
        <end position="618"/>
    </location>
</feature>
<dbReference type="CDD" id="cd09927">
    <property type="entry name" value="SH2_Tensin_like"/>
    <property type="match status" value="1"/>
</dbReference>
<evidence type="ECO:0000256" key="2">
    <source>
        <dbReference type="ARBA" id="ARBA00007881"/>
    </source>
</evidence>
<dbReference type="InterPro" id="IPR029023">
    <property type="entry name" value="Tensin_phosphatase"/>
</dbReference>
<evidence type="ECO:0000259" key="13">
    <source>
        <dbReference type="PROSITE" id="PS50081"/>
    </source>
</evidence>
<feature type="compositionally biased region" description="Polar residues" evidence="11">
    <location>
        <begin position="1469"/>
        <end position="1485"/>
    </location>
</feature>